<dbReference type="SUPFAM" id="SSF57850">
    <property type="entry name" value="RING/U-box"/>
    <property type="match status" value="1"/>
</dbReference>
<feature type="domain" description="RING-CH-type" evidence="11">
    <location>
        <begin position="5"/>
        <end position="80"/>
    </location>
</feature>
<evidence type="ECO:0000256" key="9">
    <source>
        <dbReference type="ARBA" id="ARBA00023136"/>
    </source>
</evidence>
<dbReference type="GO" id="GO:0004842">
    <property type="term" value="F:ubiquitin-protein transferase activity"/>
    <property type="evidence" value="ECO:0007669"/>
    <property type="project" value="TreeGrafter"/>
</dbReference>
<dbReference type="InterPro" id="IPR011016">
    <property type="entry name" value="Znf_RING-CH"/>
</dbReference>
<keyword evidence="9" id="KW-0472">Membrane</keyword>
<organism evidence="12 13">
    <name type="scientific">Triparma laevis f. longispina</name>
    <dbReference type="NCBI Taxonomy" id="1714387"/>
    <lineage>
        <taxon>Eukaryota</taxon>
        <taxon>Sar</taxon>
        <taxon>Stramenopiles</taxon>
        <taxon>Ochrophyta</taxon>
        <taxon>Bolidophyceae</taxon>
        <taxon>Parmales</taxon>
        <taxon>Triparmaceae</taxon>
        <taxon>Triparma</taxon>
    </lineage>
</organism>
<feature type="compositionally biased region" description="Acidic residues" evidence="10">
    <location>
        <begin position="496"/>
        <end position="522"/>
    </location>
</feature>
<dbReference type="CDD" id="cd16495">
    <property type="entry name" value="RING_CH-C4HC3_MARCH"/>
    <property type="match status" value="1"/>
</dbReference>
<dbReference type="PANTHER" id="PTHR46065">
    <property type="entry name" value="E3 UBIQUITIN-PROTEIN LIGASE MARCH 2/3 FAMILY MEMBER"/>
    <property type="match status" value="1"/>
</dbReference>
<feature type="compositionally biased region" description="Pro residues" evidence="10">
    <location>
        <begin position="213"/>
        <end position="230"/>
    </location>
</feature>
<keyword evidence="4" id="KW-0479">Metal-binding</keyword>
<evidence type="ECO:0000256" key="7">
    <source>
        <dbReference type="ARBA" id="ARBA00022833"/>
    </source>
</evidence>
<dbReference type="SMART" id="SM00744">
    <property type="entry name" value="RINGv"/>
    <property type="match status" value="1"/>
</dbReference>
<feature type="region of interest" description="Disordered" evidence="10">
    <location>
        <begin position="197"/>
        <end position="233"/>
    </location>
</feature>
<keyword evidence="5" id="KW-0863">Zinc-finger</keyword>
<dbReference type="InterPro" id="IPR013083">
    <property type="entry name" value="Znf_RING/FYVE/PHD"/>
</dbReference>
<dbReference type="PANTHER" id="PTHR46065:SF3">
    <property type="entry name" value="FI20425P1"/>
    <property type="match status" value="1"/>
</dbReference>
<keyword evidence="3" id="KW-0812">Transmembrane</keyword>
<dbReference type="GO" id="GO:0016567">
    <property type="term" value="P:protein ubiquitination"/>
    <property type="evidence" value="ECO:0007669"/>
    <property type="project" value="TreeGrafter"/>
</dbReference>
<evidence type="ECO:0000259" key="11">
    <source>
        <dbReference type="PROSITE" id="PS51292"/>
    </source>
</evidence>
<evidence type="ECO:0000256" key="10">
    <source>
        <dbReference type="SAM" id="MobiDB-lite"/>
    </source>
</evidence>
<comment type="subcellular location">
    <subcellularLocation>
        <location evidence="1">Membrane</location>
        <topology evidence="1">Multi-pass membrane protein</topology>
    </subcellularLocation>
</comment>
<dbReference type="Gene3D" id="3.40.1740.10">
    <property type="entry name" value="VC0467-like"/>
    <property type="match status" value="1"/>
</dbReference>
<keyword evidence="6" id="KW-0833">Ubl conjugation pathway</keyword>
<evidence type="ECO:0000313" key="12">
    <source>
        <dbReference type="EMBL" id="GMH70417.1"/>
    </source>
</evidence>
<keyword evidence="2" id="KW-0808">Transferase</keyword>
<evidence type="ECO:0000256" key="6">
    <source>
        <dbReference type="ARBA" id="ARBA00022786"/>
    </source>
</evidence>
<protein>
    <recommendedName>
        <fullName evidence="11">RING-CH-type domain-containing protein</fullName>
    </recommendedName>
</protein>
<dbReference type="GO" id="GO:0016020">
    <property type="term" value="C:membrane"/>
    <property type="evidence" value="ECO:0007669"/>
    <property type="project" value="UniProtKB-SubCell"/>
</dbReference>
<gene>
    <name evidence="12" type="ORF">TrLO_g11157</name>
</gene>
<keyword evidence="13" id="KW-1185">Reference proteome</keyword>
<dbReference type="Proteomes" id="UP001165122">
    <property type="component" value="Unassembled WGS sequence"/>
</dbReference>
<evidence type="ECO:0000256" key="2">
    <source>
        <dbReference type="ARBA" id="ARBA00022679"/>
    </source>
</evidence>
<evidence type="ECO:0000256" key="4">
    <source>
        <dbReference type="ARBA" id="ARBA00022723"/>
    </source>
</evidence>
<dbReference type="Gene3D" id="3.30.40.10">
    <property type="entry name" value="Zinc/RING finger domain, C3HC4 (zinc finger)"/>
    <property type="match status" value="1"/>
</dbReference>
<accession>A0A9W7AJB9</accession>
<reference evidence="13" key="1">
    <citation type="journal article" date="2023" name="Commun. Biol.">
        <title>Genome analysis of Parmales, the sister group of diatoms, reveals the evolutionary specialization of diatoms from phago-mixotrophs to photoautotrophs.</title>
        <authorList>
            <person name="Ban H."/>
            <person name="Sato S."/>
            <person name="Yoshikawa S."/>
            <person name="Yamada K."/>
            <person name="Nakamura Y."/>
            <person name="Ichinomiya M."/>
            <person name="Sato N."/>
            <person name="Blanc-Mathieu R."/>
            <person name="Endo H."/>
            <person name="Kuwata A."/>
            <person name="Ogata H."/>
        </authorList>
    </citation>
    <scope>NUCLEOTIDE SEQUENCE [LARGE SCALE GENOMIC DNA]</scope>
    <source>
        <strain evidence="13">NIES 3700</strain>
    </source>
</reference>
<evidence type="ECO:0000256" key="1">
    <source>
        <dbReference type="ARBA" id="ARBA00004141"/>
    </source>
</evidence>
<dbReference type="SUPFAM" id="SSF143456">
    <property type="entry name" value="VC0467-like"/>
    <property type="match status" value="1"/>
</dbReference>
<dbReference type="EMBL" id="BRXW01000619">
    <property type="protein sequence ID" value="GMH70417.1"/>
    <property type="molecule type" value="Genomic_DNA"/>
</dbReference>
<dbReference type="Pfam" id="PF12906">
    <property type="entry name" value="RINGv"/>
    <property type="match status" value="1"/>
</dbReference>
<evidence type="ECO:0000256" key="3">
    <source>
        <dbReference type="ARBA" id="ARBA00022692"/>
    </source>
</evidence>
<dbReference type="GO" id="GO:0008270">
    <property type="term" value="F:zinc ion binding"/>
    <property type="evidence" value="ECO:0007669"/>
    <property type="project" value="UniProtKB-KW"/>
</dbReference>
<dbReference type="AlphaFoldDB" id="A0A9W7AJB9"/>
<evidence type="ECO:0000313" key="13">
    <source>
        <dbReference type="Proteomes" id="UP001165122"/>
    </source>
</evidence>
<proteinExistence type="predicted"/>
<feature type="region of interest" description="Disordered" evidence="10">
    <location>
        <begin position="492"/>
        <end position="543"/>
    </location>
</feature>
<keyword evidence="8" id="KW-1133">Transmembrane helix</keyword>
<evidence type="ECO:0000256" key="8">
    <source>
        <dbReference type="ARBA" id="ARBA00022989"/>
    </source>
</evidence>
<name>A0A9W7AJB9_9STRA</name>
<feature type="compositionally biased region" description="Acidic residues" evidence="10">
    <location>
        <begin position="200"/>
        <end position="210"/>
    </location>
</feature>
<dbReference type="PROSITE" id="PS51292">
    <property type="entry name" value="ZF_RING_CH"/>
    <property type="match status" value="1"/>
</dbReference>
<keyword evidence="7" id="KW-0862">Zinc</keyword>
<comment type="caution">
    <text evidence="12">The sequence shown here is derived from an EMBL/GenBank/DDBJ whole genome shotgun (WGS) entry which is preliminary data.</text>
</comment>
<dbReference type="OrthoDB" id="264354at2759"/>
<evidence type="ECO:0000256" key="5">
    <source>
        <dbReference type="ARBA" id="ARBA00022771"/>
    </source>
</evidence>
<sequence length="543" mass="60664">MNTDDPNSDDPLCRFCFEGPSDGPLIQPCSCSGSSANLHLSCLRKWQRMVVVDQHTHPAFYEDDVRHHICNTCKSPYNCPPPTRAELMTSFTGVEIASLLCVNRVIGSHAIFSDSLGREVEGAGSSRVRLLQRSYVHWIRGAYLITNVDEDKGYLEVELTGRDFRLLCNLKEEIKAEGRTYKLEIGENLKGVVAAFEKQQEEEEEEEGEDNAPPTPPPTTSPAPPTPPTPQQTFQSILSKNENNGSITIRYADPTGPSYGDDHIKAVNLSRPLAELSPSMSRKISQIYGKVKRKKPMIQFDDIGVVNYSGGPCDDDKIVRCLVLGGNGSGWTSVGSLEVALLLAHKRRKEGGGEGFWSGRKVEVGGLVGRKDLNGELGVCLKYRADLGRWNVRLRNGLGVQIKPTNLTPRSTETRGEIMVFWGDARWTRAQLLGEIARGHWGLCKADVSDVLVEKEVWKGLDGRMVFAPVTAMTDAEMLRSREEMEHMRRNFLEAGEGDEEEEEEEEGEEDEEEEEEEEEEDPMRMTDAEIEDLVREDMETGE</sequence>
<feature type="compositionally biased region" description="Basic and acidic residues" evidence="10">
    <location>
        <begin position="523"/>
        <end position="543"/>
    </location>
</feature>